<dbReference type="InterPro" id="IPR011042">
    <property type="entry name" value="6-blade_b-propeller_TolB-like"/>
</dbReference>
<gene>
    <name evidence="5" type="ORF">HMPREF9333_01244</name>
</gene>
<keyword evidence="6" id="KW-1185">Reference proteome</keyword>
<dbReference type="Gene3D" id="2.120.10.30">
    <property type="entry name" value="TolB, C-terminal domain"/>
    <property type="match status" value="1"/>
</dbReference>
<dbReference type="SUPFAM" id="SSF75011">
    <property type="entry name" value="3-carboxy-cis,cis-mucoante lactonizing enzyme"/>
    <property type="match status" value="1"/>
</dbReference>
<accession>G5GI54</accession>
<evidence type="ECO:0000313" key="6">
    <source>
        <dbReference type="Proteomes" id="UP000003011"/>
    </source>
</evidence>
<dbReference type="PROSITE" id="PS51170">
    <property type="entry name" value="CW"/>
    <property type="match status" value="1"/>
</dbReference>
<dbReference type="HOGENOM" id="CLU_387711_0_0_9"/>
<feature type="transmembrane region" description="Helical" evidence="3">
    <location>
        <begin position="13"/>
        <end position="33"/>
    </location>
</feature>
<dbReference type="Pfam" id="PF19085">
    <property type="entry name" value="Choline_bind_2"/>
    <property type="match status" value="1"/>
</dbReference>
<evidence type="ECO:0000256" key="3">
    <source>
        <dbReference type="SAM" id="Phobius"/>
    </source>
</evidence>
<dbReference type="InterPro" id="IPR018337">
    <property type="entry name" value="Cell_wall/Cho-bd_repeat"/>
</dbReference>
<feature type="domain" description="Prolow-density lipoprotein receptor-related protein 1-like beta-propeller" evidence="4">
    <location>
        <begin position="83"/>
        <end position="373"/>
    </location>
</feature>
<keyword evidence="1" id="KW-0677">Repeat</keyword>
<dbReference type="eggNOG" id="ENOG502ZJCH">
    <property type="taxonomic scope" value="Bacteria"/>
</dbReference>
<evidence type="ECO:0000313" key="5">
    <source>
        <dbReference type="EMBL" id="EHI55529.1"/>
    </source>
</evidence>
<organism evidence="5 6">
    <name type="scientific">Johnsonella ignava ATCC 51276</name>
    <dbReference type="NCBI Taxonomy" id="679200"/>
    <lineage>
        <taxon>Bacteria</taxon>
        <taxon>Bacillati</taxon>
        <taxon>Bacillota</taxon>
        <taxon>Clostridia</taxon>
        <taxon>Lachnospirales</taxon>
        <taxon>Lachnospiraceae</taxon>
        <taxon>Johnsonella</taxon>
    </lineage>
</organism>
<dbReference type="InterPro" id="IPR032485">
    <property type="entry name" value="LRP1-like_beta_prop"/>
</dbReference>
<keyword evidence="3" id="KW-0472">Membrane</keyword>
<name>G5GI54_9FIRM</name>
<dbReference type="EMBL" id="ACZL01000021">
    <property type="protein sequence ID" value="EHI55529.1"/>
    <property type="molecule type" value="Genomic_DNA"/>
</dbReference>
<sequence>MNSTNNGLGKVKFPLIIVALLLIVLTSAVLFGVRTFSLRYEGTKEETLSETKKEKKFQKKKKKKVEKDGTLTEISSLGDTAPASNLLGNCYVITDGTKIFFKNQYDGSEIYSYSGSGSVGSLNRISSHTAGQMYYYKDYIYYTDWIDDKNVPGSVAIYRAKADGSAEEMLMPFDTDSFYLILEALADGKLYFTFNKEAADGKSIYQMDLETLNVQLLYTIPVDMSTEFSLVNATKNGLYFKDKEGLKKLNLENKKIELVIKGFDAMYYTIYKGYVYYTQSKKGKYDKNIVRRVFLDGSDDELIYTAKESWIYDITVCVLNDKLFILTDSEPDTSDPQGNIYACELDGSKFGIISDKANLFGMTDNAIYYGFSDESKITETNTVCKRFEATRSAPTYKRDVSGEGKISDEYLFLDPEALNKAWVTCKNYTNFYNPQSQGLYKIDYLYYDENGELYKNSWKNIDGKDYYFGEDGRMYSQEFTPDGYFVGVDGTVSNFIAPFKFVYSEYPNAGMHISTDKYNEDNTEGFYKGDKTSTVIDRGQVYELTNTNIFATTSFSEEEAAQMEAGYSMYIKGNSLFCTVTGKEEYNEDFQGECIGLKQSKFPDIEFKLVKNAESGRYVLKVKRGIDSKVIPLSFMIYSGSVYVMKDAKLDIYKADALSEPPVETTFADYNTSFREVIAESGENPDEFYFKGNIVYFDGNNTYSITKLNMYN</sequence>
<proteinExistence type="predicted"/>
<dbReference type="Proteomes" id="UP000003011">
    <property type="component" value="Unassembled WGS sequence"/>
</dbReference>
<dbReference type="OrthoDB" id="1874702at2"/>
<evidence type="ECO:0000256" key="2">
    <source>
        <dbReference type="PROSITE-ProRule" id="PRU00591"/>
    </source>
</evidence>
<keyword evidence="3" id="KW-1133">Transmembrane helix</keyword>
<evidence type="ECO:0000256" key="1">
    <source>
        <dbReference type="ARBA" id="ARBA00022737"/>
    </source>
</evidence>
<dbReference type="Gene3D" id="2.10.270.10">
    <property type="entry name" value="Cholin Binding"/>
    <property type="match status" value="1"/>
</dbReference>
<dbReference type="SUPFAM" id="SSF69360">
    <property type="entry name" value="Cell wall binding repeat"/>
    <property type="match status" value="1"/>
</dbReference>
<dbReference type="AlphaFoldDB" id="G5GI54"/>
<reference evidence="5 6" key="1">
    <citation type="submission" date="2011-08" db="EMBL/GenBank/DDBJ databases">
        <title>The Genome Sequence of Johnsonella ignava ATCC 51276.</title>
        <authorList>
            <consortium name="The Broad Institute Genome Sequencing Platform"/>
            <person name="Earl A."/>
            <person name="Ward D."/>
            <person name="Feldgarden M."/>
            <person name="Gevers D."/>
            <person name="Izard J."/>
            <person name="Blanton J.M."/>
            <person name="Baranova O.V."/>
            <person name="Dewhirst F.E."/>
            <person name="Young S.K."/>
            <person name="Zeng Q."/>
            <person name="Gargeya S."/>
            <person name="Fitzgerald M."/>
            <person name="Haas B."/>
            <person name="Abouelleil A."/>
            <person name="Alvarado L."/>
            <person name="Arachchi H.M."/>
            <person name="Berlin A."/>
            <person name="Brown A."/>
            <person name="Chapman S.B."/>
            <person name="Chen Z."/>
            <person name="Dunbar C."/>
            <person name="Freedman E."/>
            <person name="Gearin G."/>
            <person name="Gellesch M."/>
            <person name="Goldberg J."/>
            <person name="Griggs A."/>
            <person name="Gujja S."/>
            <person name="Heiman D."/>
            <person name="Howarth C."/>
            <person name="Larson L."/>
            <person name="Lui A."/>
            <person name="MacDonald P.J.P."/>
            <person name="Montmayeur A."/>
            <person name="Murphy C."/>
            <person name="Neiman D."/>
            <person name="Pearson M."/>
            <person name="Priest M."/>
            <person name="Roberts A."/>
            <person name="Saif S."/>
            <person name="Shea T."/>
            <person name="Shenoy N."/>
            <person name="Sisk P."/>
            <person name="Stolte C."/>
            <person name="Sykes S."/>
            <person name="Wortman J."/>
            <person name="Nusbaum C."/>
            <person name="Birren B."/>
        </authorList>
    </citation>
    <scope>NUCLEOTIDE SEQUENCE [LARGE SCALE GENOMIC DNA]</scope>
    <source>
        <strain evidence="5 6">ATCC 51276</strain>
    </source>
</reference>
<comment type="caution">
    <text evidence="5">The sequence shown here is derived from an EMBL/GenBank/DDBJ whole genome shotgun (WGS) entry which is preliminary data.</text>
</comment>
<protein>
    <recommendedName>
        <fullName evidence="4">Prolow-density lipoprotein receptor-related protein 1-like beta-propeller domain-containing protein</fullName>
    </recommendedName>
</protein>
<evidence type="ECO:0000259" key="4">
    <source>
        <dbReference type="Pfam" id="PF16472"/>
    </source>
</evidence>
<keyword evidence="3" id="KW-0812">Transmembrane</keyword>
<dbReference type="Pfam" id="PF16472">
    <property type="entry name" value="DUF5050"/>
    <property type="match status" value="1"/>
</dbReference>
<dbReference type="RefSeq" id="WP_005540741.1">
    <property type="nucleotide sequence ID" value="NZ_JH378832.1"/>
</dbReference>
<feature type="repeat" description="Cell wall-binding" evidence="2">
    <location>
        <begin position="455"/>
        <end position="474"/>
    </location>
</feature>